<name>A0ABR2PYA0_9ROSI</name>
<gene>
    <name evidence="3" type="ORF">V6N11_033500</name>
</gene>
<dbReference type="InterPro" id="IPR050872">
    <property type="entry name" value="PPR_P_subfamily"/>
</dbReference>
<protein>
    <recommendedName>
        <fullName evidence="5">Pentatricopeptide repeat-containing protein</fullName>
    </recommendedName>
</protein>
<evidence type="ECO:0008006" key="5">
    <source>
        <dbReference type="Google" id="ProtNLM"/>
    </source>
</evidence>
<dbReference type="Proteomes" id="UP001396334">
    <property type="component" value="Unassembled WGS sequence"/>
</dbReference>
<accession>A0ABR2PYA0</accession>
<evidence type="ECO:0000256" key="1">
    <source>
        <dbReference type="ARBA" id="ARBA00007626"/>
    </source>
</evidence>
<dbReference type="InterPro" id="IPR002885">
    <property type="entry name" value="PPR_rpt"/>
</dbReference>
<keyword evidence="2" id="KW-0677">Repeat</keyword>
<comment type="caution">
    <text evidence="3">The sequence shown here is derived from an EMBL/GenBank/DDBJ whole genome shotgun (WGS) entry which is preliminary data.</text>
</comment>
<dbReference type="InterPro" id="IPR011990">
    <property type="entry name" value="TPR-like_helical_dom_sf"/>
</dbReference>
<keyword evidence="4" id="KW-1185">Reference proteome</keyword>
<dbReference type="PANTHER" id="PTHR46128:SF358">
    <property type="entry name" value="TETRATRICOPEPTIDE REPEAT (TPR)-LIKE SUPERFAMILY PROTEIN"/>
    <property type="match status" value="1"/>
</dbReference>
<proteinExistence type="inferred from homology"/>
<sequence>MVTGNIVPDIETFNILLDAICKQGTIDKAHEVLKAKDVFDSLATEGFAPDLTACKMLINGYAKCKSKGETVKLAE</sequence>
<organism evidence="3 4">
    <name type="scientific">Hibiscus sabdariffa</name>
    <name type="common">roselle</name>
    <dbReference type="NCBI Taxonomy" id="183260"/>
    <lineage>
        <taxon>Eukaryota</taxon>
        <taxon>Viridiplantae</taxon>
        <taxon>Streptophyta</taxon>
        <taxon>Embryophyta</taxon>
        <taxon>Tracheophyta</taxon>
        <taxon>Spermatophyta</taxon>
        <taxon>Magnoliopsida</taxon>
        <taxon>eudicotyledons</taxon>
        <taxon>Gunneridae</taxon>
        <taxon>Pentapetalae</taxon>
        <taxon>rosids</taxon>
        <taxon>malvids</taxon>
        <taxon>Malvales</taxon>
        <taxon>Malvaceae</taxon>
        <taxon>Malvoideae</taxon>
        <taxon>Hibiscus</taxon>
    </lineage>
</organism>
<dbReference type="NCBIfam" id="TIGR00756">
    <property type="entry name" value="PPR"/>
    <property type="match status" value="1"/>
</dbReference>
<dbReference type="Gene3D" id="1.25.40.10">
    <property type="entry name" value="Tetratricopeptide repeat domain"/>
    <property type="match status" value="1"/>
</dbReference>
<comment type="similarity">
    <text evidence="1">Belongs to the PPR family. P subfamily.</text>
</comment>
<evidence type="ECO:0000256" key="2">
    <source>
        <dbReference type="ARBA" id="ARBA00022737"/>
    </source>
</evidence>
<dbReference type="Pfam" id="PF12854">
    <property type="entry name" value="PPR_1"/>
    <property type="match status" value="1"/>
</dbReference>
<evidence type="ECO:0000313" key="3">
    <source>
        <dbReference type="EMBL" id="KAK8993400.1"/>
    </source>
</evidence>
<dbReference type="EMBL" id="JBBPBN010000049">
    <property type="protein sequence ID" value="KAK8993400.1"/>
    <property type="molecule type" value="Genomic_DNA"/>
</dbReference>
<evidence type="ECO:0000313" key="4">
    <source>
        <dbReference type="Proteomes" id="UP001396334"/>
    </source>
</evidence>
<reference evidence="3 4" key="1">
    <citation type="journal article" date="2024" name="G3 (Bethesda)">
        <title>Genome assembly of Hibiscus sabdariffa L. provides insights into metabolisms of medicinal natural products.</title>
        <authorList>
            <person name="Kim T."/>
        </authorList>
    </citation>
    <scope>NUCLEOTIDE SEQUENCE [LARGE SCALE GENOMIC DNA]</scope>
    <source>
        <strain evidence="3">TK-2024</strain>
        <tissue evidence="3">Old leaves</tissue>
    </source>
</reference>
<dbReference type="PANTHER" id="PTHR46128">
    <property type="entry name" value="MITOCHONDRIAL GROUP I INTRON SPLICING FACTOR CCM1"/>
    <property type="match status" value="1"/>
</dbReference>